<comment type="caution">
    <text evidence="4">The sequence shown here is derived from an EMBL/GenBank/DDBJ whole genome shotgun (WGS) entry which is preliminary data.</text>
</comment>
<dbReference type="GO" id="GO:0003677">
    <property type="term" value="F:DNA binding"/>
    <property type="evidence" value="ECO:0007669"/>
    <property type="project" value="InterPro"/>
</dbReference>
<evidence type="ECO:0000256" key="1">
    <source>
        <dbReference type="SAM" id="MobiDB-lite"/>
    </source>
</evidence>
<dbReference type="PANTHER" id="PTHR33055:SF3">
    <property type="entry name" value="PUTATIVE TRANSPOSASE FOR IS117-RELATED"/>
    <property type="match status" value="1"/>
</dbReference>
<keyword evidence="5" id="KW-1185">Reference proteome</keyword>
<reference evidence="4 5" key="1">
    <citation type="submission" date="2013-08" db="EMBL/GenBank/DDBJ databases">
        <title>The genome sequence of Knoellia subterranea.</title>
        <authorList>
            <person name="Zhu W."/>
            <person name="Wang G."/>
        </authorList>
    </citation>
    <scope>NUCLEOTIDE SEQUENCE [LARGE SCALE GENOMIC DNA]</scope>
    <source>
        <strain evidence="4 5">KCTC 19937</strain>
    </source>
</reference>
<dbReference type="Pfam" id="PF01548">
    <property type="entry name" value="DEDD_Tnp_IS110"/>
    <property type="match status" value="1"/>
</dbReference>
<accession>A0A0A0JPA5</accession>
<dbReference type="NCBIfam" id="NF033542">
    <property type="entry name" value="transpos_IS110"/>
    <property type="match status" value="1"/>
</dbReference>
<dbReference type="RefSeq" id="WP_052111615.1">
    <property type="nucleotide sequence ID" value="NZ_AVPK01000001.1"/>
</dbReference>
<evidence type="ECO:0000259" key="2">
    <source>
        <dbReference type="Pfam" id="PF01548"/>
    </source>
</evidence>
<feature type="region of interest" description="Disordered" evidence="1">
    <location>
        <begin position="435"/>
        <end position="465"/>
    </location>
</feature>
<dbReference type="InterPro" id="IPR003346">
    <property type="entry name" value="Transposase_20"/>
</dbReference>
<feature type="domain" description="Transposase IS116/IS110/IS902 C-terminal" evidence="3">
    <location>
        <begin position="276"/>
        <end position="352"/>
    </location>
</feature>
<evidence type="ECO:0000313" key="5">
    <source>
        <dbReference type="Proteomes" id="UP000030011"/>
    </source>
</evidence>
<dbReference type="AlphaFoldDB" id="A0A0A0JPA5"/>
<proteinExistence type="predicted"/>
<name>A0A0A0JPA5_9MICO</name>
<evidence type="ECO:0000259" key="3">
    <source>
        <dbReference type="Pfam" id="PF02371"/>
    </source>
</evidence>
<dbReference type="EMBL" id="AVPK01000001">
    <property type="protein sequence ID" value="KGN39275.1"/>
    <property type="molecule type" value="Genomic_DNA"/>
</dbReference>
<dbReference type="InterPro" id="IPR002525">
    <property type="entry name" value="Transp_IS110-like_N"/>
</dbReference>
<feature type="domain" description="Transposase IS110-like N-terminal" evidence="2">
    <location>
        <begin position="4"/>
        <end position="162"/>
    </location>
</feature>
<dbReference type="GO" id="GO:0004803">
    <property type="term" value="F:transposase activity"/>
    <property type="evidence" value="ECO:0007669"/>
    <property type="project" value="InterPro"/>
</dbReference>
<sequence>MRYAGIDWSENNQDYAVVDQDGVRVKLGKFKETPDGLRDFDAEMRKHADPDTGALPTVAIETDKGLTVTTLKQLGYAVYAINPMKVARYRERYSTGRNKNDRADATLIANVVRTDPDVHLPMPSISDAALALNVMCRGHQDAVQDTLRALAVLRSHLRLYWPAFAAEFTPSRLMRSPEWLTVLDWAPTPTAARAMTAKRLALLLRQAGRSRYIDRDVAKYMPFFKTDVLHHPADVEAAYGEVTRSLVGTARTLLVKRDTLEVQLVAAVREHPMYPIFESCPSLGDVTAARLLGEIGDDLTRFASPRGLKAYAGTAPTHRQSGKSEIVVRRQVKNNRLNTSMFMWALVAIRRGGGARVMYDRRRSAGDYHAAALRNLGNRLLGCLWHCMRNGELWDEQTVWAHYQLTAIQAEVDTTIPEGGDENDTSAEAAALVAPDTIPDESLDAATGTDGPTDVTPRTADHGRR</sequence>
<dbReference type="InterPro" id="IPR047650">
    <property type="entry name" value="Transpos_IS110"/>
</dbReference>
<dbReference type="PANTHER" id="PTHR33055">
    <property type="entry name" value="TRANSPOSASE FOR INSERTION SEQUENCE ELEMENT IS1111A"/>
    <property type="match status" value="1"/>
</dbReference>
<dbReference type="eggNOG" id="COG3547">
    <property type="taxonomic scope" value="Bacteria"/>
</dbReference>
<protein>
    <submittedName>
        <fullName evidence="4">Transposase</fullName>
    </submittedName>
</protein>
<gene>
    <name evidence="4" type="ORF">N803_02005</name>
</gene>
<dbReference type="Proteomes" id="UP000030011">
    <property type="component" value="Unassembled WGS sequence"/>
</dbReference>
<organism evidence="4 5">
    <name type="scientific">Knoellia subterranea KCTC 19937</name>
    <dbReference type="NCBI Taxonomy" id="1385521"/>
    <lineage>
        <taxon>Bacteria</taxon>
        <taxon>Bacillati</taxon>
        <taxon>Actinomycetota</taxon>
        <taxon>Actinomycetes</taxon>
        <taxon>Micrococcales</taxon>
        <taxon>Intrasporangiaceae</taxon>
        <taxon>Knoellia</taxon>
    </lineage>
</organism>
<evidence type="ECO:0000313" key="4">
    <source>
        <dbReference type="EMBL" id="KGN39275.1"/>
    </source>
</evidence>
<dbReference type="GO" id="GO:0006313">
    <property type="term" value="P:DNA transposition"/>
    <property type="evidence" value="ECO:0007669"/>
    <property type="project" value="InterPro"/>
</dbReference>
<dbReference type="Pfam" id="PF02371">
    <property type="entry name" value="Transposase_20"/>
    <property type="match status" value="1"/>
</dbReference>